<comment type="function">
    <text evidence="7">Required for vesicular transport between the endoplasmic reticulum and the Golgi apparatus.</text>
</comment>
<protein>
    <submittedName>
        <fullName evidence="8">Probable Vesicular-fusion protein SEC17</fullName>
    </submittedName>
</protein>
<evidence type="ECO:0000256" key="2">
    <source>
        <dbReference type="ARBA" id="ARBA00010050"/>
    </source>
</evidence>
<keyword evidence="6 7" id="KW-0472">Membrane</keyword>
<dbReference type="SUPFAM" id="SSF48452">
    <property type="entry name" value="TPR-like"/>
    <property type="match status" value="1"/>
</dbReference>
<dbReference type="AlphaFoldDB" id="A0A376B575"/>
<keyword evidence="3 7" id="KW-0813">Transport</keyword>
<evidence type="ECO:0000313" key="8">
    <source>
        <dbReference type="EMBL" id="SSD59791.1"/>
    </source>
</evidence>
<dbReference type="Gene3D" id="1.25.40.10">
    <property type="entry name" value="Tetratricopeptide repeat domain"/>
    <property type="match status" value="1"/>
</dbReference>
<reference evidence="9" key="1">
    <citation type="submission" date="2018-06" db="EMBL/GenBank/DDBJ databases">
        <authorList>
            <person name="Guldener U."/>
        </authorList>
    </citation>
    <scope>NUCLEOTIDE SEQUENCE [LARGE SCALE GENOMIC DNA]</scope>
    <source>
        <strain evidence="9">UTAD17</strain>
    </source>
</reference>
<gene>
    <name evidence="8" type="ORF">SCODWIG_01552</name>
</gene>
<keyword evidence="9" id="KW-1185">Reference proteome</keyword>
<accession>A0A376B575</accession>
<dbReference type="EMBL" id="UFAJ01000205">
    <property type="protein sequence ID" value="SSD59791.1"/>
    <property type="molecule type" value="Genomic_DNA"/>
</dbReference>
<keyword evidence="5 7" id="KW-0653">Protein transport</keyword>
<evidence type="ECO:0000313" key="9">
    <source>
        <dbReference type="Proteomes" id="UP000262825"/>
    </source>
</evidence>
<dbReference type="InterPro" id="IPR000744">
    <property type="entry name" value="NSF_attach"/>
</dbReference>
<dbReference type="Pfam" id="PF14938">
    <property type="entry name" value="SNAP"/>
    <property type="match status" value="1"/>
</dbReference>
<dbReference type="GO" id="GO:0006886">
    <property type="term" value="P:intracellular protein transport"/>
    <property type="evidence" value="ECO:0007669"/>
    <property type="project" value="UniProtKB-UniRule"/>
</dbReference>
<name>A0A376B575_9ASCO</name>
<dbReference type="GO" id="GO:0019905">
    <property type="term" value="F:syntaxin binding"/>
    <property type="evidence" value="ECO:0007669"/>
    <property type="project" value="TreeGrafter"/>
</dbReference>
<evidence type="ECO:0000256" key="4">
    <source>
        <dbReference type="ARBA" id="ARBA00022892"/>
    </source>
</evidence>
<comment type="subcellular location">
    <subcellularLocation>
        <location evidence="1 7">Membrane</location>
        <topology evidence="1 7">Peripheral membrane protein</topology>
    </subcellularLocation>
</comment>
<dbReference type="InterPro" id="IPR011990">
    <property type="entry name" value="TPR-like_helical_dom_sf"/>
</dbReference>
<dbReference type="GO" id="GO:0005483">
    <property type="term" value="F:soluble NSF attachment protein activity"/>
    <property type="evidence" value="ECO:0007669"/>
    <property type="project" value="UniProtKB-ARBA"/>
</dbReference>
<keyword evidence="4 7" id="KW-0931">ER-Golgi transport</keyword>
<dbReference type="GO" id="GO:0031201">
    <property type="term" value="C:SNARE complex"/>
    <property type="evidence" value="ECO:0007669"/>
    <property type="project" value="TreeGrafter"/>
</dbReference>
<dbReference type="GO" id="GO:0035494">
    <property type="term" value="P:SNARE complex disassembly"/>
    <property type="evidence" value="ECO:0007669"/>
    <property type="project" value="TreeGrafter"/>
</dbReference>
<evidence type="ECO:0000256" key="1">
    <source>
        <dbReference type="ARBA" id="ARBA00004170"/>
    </source>
</evidence>
<evidence type="ECO:0000256" key="3">
    <source>
        <dbReference type="ARBA" id="ARBA00022448"/>
    </source>
</evidence>
<dbReference type="Proteomes" id="UP000262825">
    <property type="component" value="Unassembled WGS sequence"/>
</dbReference>
<organism evidence="8 9">
    <name type="scientific">Saccharomycodes ludwigii</name>
    <dbReference type="NCBI Taxonomy" id="36035"/>
    <lineage>
        <taxon>Eukaryota</taxon>
        <taxon>Fungi</taxon>
        <taxon>Dikarya</taxon>
        <taxon>Ascomycota</taxon>
        <taxon>Saccharomycotina</taxon>
        <taxon>Saccharomycetes</taxon>
        <taxon>Saccharomycodales</taxon>
        <taxon>Saccharomycodaceae</taxon>
        <taxon>Saccharomycodes</taxon>
    </lineage>
</organism>
<comment type="similarity">
    <text evidence="2 7">Belongs to the SNAP family.</text>
</comment>
<dbReference type="FunFam" id="1.25.40.10:FF:000049">
    <property type="entry name" value="Alpha-soluble NSF attachment protein-like"/>
    <property type="match status" value="1"/>
</dbReference>
<dbReference type="PANTHER" id="PTHR13768:SF8">
    <property type="entry name" value="ALPHA-SOLUBLE NSF ATTACHMENT PROTEIN"/>
    <property type="match status" value="1"/>
</dbReference>
<dbReference type="PRINTS" id="PR00448">
    <property type="entry name" value="NSFATTACHMNT"/>
</dbReference>
<evidence type="ECO:0000256" key="5">
    <source>
        <dbReference type="ARBA" id="ARBA00022927"/>
    </source>
</evidence>
<sequence length="291" mass="32874">MSDPLELIKKAEKKAKPSSGFMKLFTDDADKYEEAADLYVEAANIYRVNKQLGESGNNFIKAAECQLNAHNESEAGNTYVEAYKMYKSIDPANAATAIEKAIDLFTNKIGQFRRAANFEFELGELYESTLHDYKKAITCYQTAGEWYSQDSATALSNKSFLKAADLKALDNEFLEAVDCYSKVVANSIGNRLSQWSLKDYYLKIGLCQLAANDSVAASKTLRDFQINCGDNTSREYNLLKTLIDCYNEQDVNKFSSSVFEFDKFSKLDDWKTKILLKIKDSISKQEDDDLL</sequence>
<dbReference type="VEuPathDB" id="FungiDB:SCODWIG_01552"/>
<evidence type="ECO:0000256" key="7">
    <source>
        <dbReference type="RuleBase" id="RU367013"/>
    </source>
</evidence>
<dbReference type="PANTHER" id="PTHR13768">
    <property type="entry name" value="SOLUBLE NSF ATTACHMENT PROTEIN SNAP"/>
    <property type="match status" value="1"/>
</dbReference>
<dbReference type="CDD" id="cd15832">
    <property type="entry name" value="SNAP"/>
    <property type="match status" value="1"/>
</dbReference>
<dbReference type="GO" id="GO:0005774">
    <property type="term" value="C:vacuolar membrane"/>
    <property type="evidence" value="ECO:0007669"/>
    <property type="project" value="TreeGrafter"/>
</dbReference>
<proteinExistence type="inferred from homology"/>
<evidence type="ECO:0000256" key="6">
    <source>
        <dbReference type="ARBA" id="ARBA00023136"/>
    </source>
</evidence>